<organism evidence="2 3">
    <name type="scientific">Rhipicephalus microplus</name>
    <name type="common">Cattle tick</name>
    <name type="synonym">Boophilus microplus</name>
    <dbReference type="NCBI Taxonomy" id="6941"/>
    <lineage>
        <taxon>Eukaryota</taxon>
        <taxon>Metazoa</taxon>
        <taxon>Ecdysozoa</taxon>
        <taxon>Arthropoda</taxon>
        <taxon>Chelicerata</taxon>
        <taxon>Arachnida</taxon>
        <taxon>Acari</taxon>
        <taxon>Parasitiformes</taxon>
        <taxon>Ixodida</taxon>
        <taxon>Ixodoidea</taxon>
        <taxon>Ixodidae</taxon>
        <taxon>Rhipicephalinae</taxon>
        <taxon>Rhipicephalus</taxon>
        <taxon>Boophilus</taxon>
    </lineage>
</organism>
<dbReference type="EMBL" id="JABSTU010000008">
    <property type="protein sequence ID" value="KAH8023478.1"/>
    <property type="molecule type" value="Genomic_DNA"/>
</dbReference>
<keyword evidence="1" id="KW-0812">Transmembrane</keyword>
<evidence type="ECO:0000256" key="1">
    <source>
        <dbReference type="SAM" id="Phobius"/>
    </source>
</evidence>
<evidence type="ECO:0000313" key="2">
    <source>
        <dbReference type="EMBL" id="KAH8023478.1"/>
    </source>
</evidence>
<sequence length="80" mass="8769">MTRRSVFPPIVNAKGRHTASVGKEGGATAVTRACRADPPPSPLLIFVSLDDNEYSFWMYAMISVGSAFVIFVAVTVYLMW</sequence>
<comment type="caution">
    <text evidence="2">The sequence shown here is derived from an EMBL/GenBank/DDBJ whole genome shotgun (WGS) entry which is preliminary data.</text>
</comment>
<proteinExistence type="predicted"/>
<name>A0A9J6DN86_RHIMP</name>
<accession>A0A9J6DN86</accession>
<keyword evidence="1" id="KW-0472">Membrane</keyword>
<evidence type="ECO:0000313" key="3">
    <source>
        <dbReference type="Proteomes" id="UP000821866"/>
    </source>
</evidence>
<dbReference type="AlphaFoldDB" id="A0A9J6DN86"/>
<reference evidence="2" key="1">
    <citation type="journal article" date="2020" name="Cell">
        <title>Large-Scale Comparative Analyses of Tick Genomes Elucidate Their Genetic Diversity and Vector Capacities.</title>
        <authorList>
            <consortium name="Tick Genome and Microbiome Consortium (TIGMIC)"/>
            <person name="Jia N."/>
            <person name="Wang J."/>
            <person name="Shi W."/>
            <person name="Du L."/>
            <person name="Sun Y."/>
            <person name="Zhan W."/>
            <person name="Jiang J.F."/>
            <person name="Wang Q."/>
            <person name="Zhang B."/>
            <person name="Ji P."/>
            <person name="Bell-Sakyi L."/>
            <person name="Cui X.M."/>
            <person name="Yuan T.T."/>
            <person name="Jiang B.G."/>
            <person name="Yang W.F."/>
            <person name="Lam T.T."/>
            <person name="Chang Q.C."/>
            <person name="Ding S.J."/>
            <person name="Wang X.J."/>
            <person name="Zhu J.G."/>
            <person name="Ruan X.D."/>
            <person name="Zhao L."/>
            <person name="Wei J.T."/>
            <person name="Ye R.Z."/>
            <person name="Que T.C."/>
            <person name="Du C.H."/>
            <person name="Zhou Y.H."/>
            <person name="Cheng J.X."/>
            <person name="Dai P.F."/>
            <person name="Guo W.B."/>
            <person name="Han X.H."/>
            <person name="Huang E.J."/>
            <person name="Li L.F."/>
            <person name="Wei W."/>
            <person name="Gao Y.C."/>
            <person name="Liu J.Z."/>
            <person name="Shao H.Z."/>
            <person name="Wang X."/>
            <person name="Wang C.C."/>
            <person name="Yang T.C."/>
            <person name="Huo Q.B."/>
            <person name="Li W."/>
            <person name="Chen H.Y."/>
            <person name="Chen S.E."/>
            <person name="Zhou L.G."/>
            <person name="Ni X.B."/>
            <person name="Tian J.H."/>
            <person name="Sheng Y."/>
            <person name="Liu T."/>
            <person name="Pan Y.S."/>
            <person name="Xia L.Y."/>
            <person name="Li J."/>
            <person name="Zhao F."/>
            <person name="Cao W.C."/>
        </authorList>
    </citation>
    <scope>NUCLEOTIDE SEQUENCE</scope>
    <source>
        <strain evidence="2">Rmic-2018</strain>
    </source>
</reference>
<gene>
    <name evidence="2" type="ORF">HPB51_014727</name>
</gene>
<dbReference type="Proteomes" id="UP000821866">
    <property type="component" value="Chromosome 6"/>
</dbReference>
<keyword evidence="1" id="KW-1133">Transmembrane helix</keyword>
<feature type="transmembrane region" description="Helical" evidence="1">
    <location>
        <begin position="56"/>
        <end position="79"/>
    </location>
</feature>
<protein>
    <submittedName>
        <fullName evidence="2">Uncharacterized protein</fullName>
    </submittedName>
</protein>
<reference evidence="2" key="2">
    <citation type="submission" date="2021-09" db="EMBL/GenBank/DDBJ databases">
        <authorList>
            <person name="Jia N."/>
            <person name="Wang J."/>
            <person name="Shi W."/>
            <person name="Du L."/>
            <person name="Sun Y."/>
            <person name="Zhan W."/>
            <person name="Jiang J."/>
            <person name="Wang Q."/>
            <person name="Zhang B."/>
            <person name="Ji P."/>
            <person name="Sakyi L.B."/>
            <person name="Cui X."/>
            <person name="Yuan T."/>
            <person name="Jiang B."/>
            <person name="Yang W."/>
            <person name="Lam T.T.-Y."/>
            <person name="Chang Q."/>
            <person name="Ding S."/>
            <person name="Wang X."/>
            <person name="Zhu J."/>
            <person name="Ruan X."/>
            <person name="Zhao L."/>
            <person name="Wei J."/>
            <person name="Que T."/>
            <person name="Du C."/>
            <person name="Cheng J."/>
            <person name="Dai P."/>
            <person name="Han X."/>
            <person name="Huang E."/>
            <person name="Gao Y."/>
            <person name="Liu J."/>
            <person name="Shao H."/>
            <person name="Ye R."/>
            <person name="Li L."/>
            <person name="Wei W."/>
            <person name="Wang X."/>
            <person name="Wang C."/>
            <person name="Huo Q."/>
            <person name="Li W."/>
            <person name="Guo W."/>
            <person name="Chen H."/>
            <person name="Chen S."/>
            <person name="Zhou L."/>
            <person name="Zhou L."/>
            <person name="Ni X."/>
            <person name="Tian J."/>
            <person name="Zhou Y."/>
            <person name="Sheng Y."/>
            <person name="Liu T."/>
            <person name="Pan Y."/>
            <person name="Xia L."/>
            <person name="Li J."/>
            <person name="Zhao F."/>
            <person name="Cao W."/>
        </authorList>
    </citation>
    <scope>NUCLEOTIDE SEQUENCE</scope>
    <source>
        <strain evidence="2">Rmic-2018</strain>
        <tissue evidence="2">Larvae</tissue>
    </source>
</reference>
<keyword evidence="3" id="KW-1185">Reference proteome</keyword>